<dbReference type="InterPro" id="IPR005240">
    <property type="entry name" value="DUF389"/>
</dbReference>
<gene>
    <name evidence="2" type="ORF">H7I41_02400</name>
</gene>
<accession>A0A9X3BSN8</accession>
<dbReference type="EMBL" id="JACKSJ010000020">
    <property type="protein sequence ID" value="MCV7168768.1"/>
    <property type="molecule type" value="Genomic_DNA"/>
</dbReference>
<comment type="caution">
    <text evidence="2">The sequence shown here is derived from an EMBL/GenBank/DDBJ whole genome shotgun (WGS) entry which is preliminary data.</text>
</comment>
<keyword evidence="3" id="KW-1185">Reference proteome</keyword>
<feature type="transmembrane region" description="Helical" evidence="1">
    <location>
        <begin position="243"/>
        <end position="264"/>
    </location>
</feature>
<dbReference type="RefSeq" id="WP_264010960.1">
    <property type="nucleotide sequence ID" value="NZ_JACKSJ010000020.1"/>
</dbReference>
<dbReference type="Proteomes" id="UP001140293">
    <property type="component" value="Unassembled WGS sequence"/>
</dbReference>
<feature type="transmembrane region" description="Helical" evidence="1">
    <location>
        <begin position="116"/>
        <end position="135"/>
    </location>
</feature>
<feature type="transmembrane region" description="Helical" evidence="1">
    <location>
        <begin position="141"/>
        <end position="162"/>
    </location>
</feature>
<evidence type="ECO:0000313" key="2">
    <source>
        <dbReference type="EMBL" id="MCV7168768.1"/>
    </source>
</evidence>
<dbReference type="PANTHER" id="PTHR20992:SF9">
    <property type="entry name" value="AT15442P-RELATED"/>
    <property type="match status" value="1"/>
</dbReference>
<dbReference type="Pfam" id="PF04087">
    <property type="entry name" value="DUF389"/>
    <property type="match status" value="1"/>
</dbReference>
<reference evidence="2" key="2">
    <citation type="journal article" date="2022" name="BMC Genomics">
        <title>Comparative genome analysis of mycobacteria focusing on tRNA and non-coding RNA.</title>
        <authorList>
            <person name="Behra P.R.K."/>
            <person name="Pettersson B.M.F."/>
            <person name="Ramesh M."/>
            <person name="Das S."/>
            <person name="Dasgupta S."/>
            <person name="Kirsebom L.A."/>
        </authorList>
    </citation>
    <scope>NUCLEOTIDE SEQUENCE</scope>
    <source>
        <strain evidence="2">DSM 44615</strain>
    </source>
</reference>
<dbReference type="AlphaFoldDB" id="A0A9X3BSN8"/>
<feature type="transmembrane region" description="Helical" evidence="1">
    <location>
        <begin position="213"/>
        <end position="236"/>
    </location>
</feature>
<proteinExistence type="predicted"/>
<organism evidence="2 3">
    <name type="scientific">[Mycobacterium] manitobense</name>
    <dbReference type="NCBI Taxonomy" id="190147"/>
    <lineage>
        <taxon>Bacteria</taxon>
        <taxon>Bacillati</taxon>
        <taxon>Actinomycetota</taxon>
        <taxon>Actinomycetes</taxon>
        <taxon>Mycobacteriales</taxon>
        <taxon>Mycobacteriaceae</taxon>
        <taxon>Mycolicibacterium</taxon>
    </lineage>
</organism>
<protein>
    <submittedName>
        <fullName evidence="2">DUF389 domain-containing protein</fullName>
    </submittedName>
</protein>
<evidence type="ECO:0000313" key="3">
    <source>
        <dbReference type="Proteomes" id="UP001140293"/>
    </source>
</evidence>
<name>A0A9X3BSN8_9MYCO</name>
<reference evidence="2" key="1">
    <citation type="submission" date="2020-07" db="EMBL/GenBank/DDBJ databases">
        <authorList>
            <person name="Pettersson B.M.F."/>
            <person name="Behra P.R.K."/>
            <person name="Ramesh M."/>
            <person name="Das S."/>
            <person name="Dasgupta S."/>
            <person name="Kirsebom L.A."/>
        </authorList>
    </citation>
    <scope>NUCLEOTIDE SEQUENCE</scope>
    <source>
        <strain evidence="2">DSM 44615</strain>
    </source>
</reference>
<evidence type="ECO:0000256" key="1">
    <source>
        <dbReference type="SAM" id="Phobius"/>
    </source>
</evidence>
<feature type="transmembrane region" description="Helical" evidence="1">
    <location>
        <begin position="174"/>
        <end position="193"/>
    </location>
</feature>
<feature type="transmembrane region" description="Helical" evidence="1">
    <location>
        <begin position="276"/>
        <end position="296"/>
    </location>
</feature>
<sequence>MLHLRVISPAERRDAVLEVLRSEPGATHVVIHVDAAVEPTGDEITADIARECANDVVDRLKDLCVQRDGAITLDVVDTVVSTAAHQAEKDAEGDPADAIVWDELAERTRDESRLNVTFLAFLCLACLLVAVGVVTDSTVTLLGGMVVGPEFGPLAALAVAAVRRRRNMAIRASIALAVGFPLAMLVTAAAVLAGEAVGWIPLETTRQLQEVDYIFRVGPLSLVVALLAGAAGMLSLVSSKSAALVGVFISVTTVPAAGFAVVAATVGEWDVAAKSALQLLLNLVGIVVAGMLVLWLHQHLHRRRAAARHAQADPV</sequence>
<keyword evidence="1" id="KW-0812">Transmembrane</keyword>
<dbReference type="PANTHER" id="PTHR20992">
    <property type="entry name" value="AT15442P-RELATED"/>
    <property type="match status" value="1"/>
</dbReference>
<keyword evidence="1" id="KW-1133">Transmembrane helix</keyword>
<keyword evidence="1" id="KW-0472">Membrane</keyword>